<keyword evidence="7" id="KW-0812">Transmembrane</keyword>
<dbReference type="GO" id="GO:0005911">
    <property type="term" value="C:cell-cell junction"/>
    <property type="evidence" value="ECO:0007669"/>
    <property type="project" value="TreeGrafter"/>
</dbReference>
<feature type="transmembrane region" description="Helical" evidence="7">
    <location>
        <begin position="520"/>
        <end position="545"/>
    </location>
</feature>
<dbReference type="InterPro" id="IPR003599">
    <property type="entry name" value="Ig_sub"/>
</dbReference>
<dbReference type="SUPFAM" id="SSF48726">
    <property type="entry name" value="Immunoglobulin"/>
    <property type="match status" value="3"/>
</dbReference>
<gene>
    <name evidence="9" type="ORF">DPMN_111226</name>
</gene>
<dbReference type="EMBL" id="JAIWYP010000004">
    <property type="protein sequence ID" value="KAH3837825.1"/>
    <property type="molecule type" value="Genomic_DNA"/>
</dbReference>
<dbReference type="GO" id="GO:0005886">
    <property type="term" value="C:plasma membrane"/>
    <property type="evidence" value="ECO:0007669"/>
    <property type="project" value="TreeGrafter"/>
</dbReference>
<dbReference type="InterPro" id="IPR051275">
    <property type="entry name" value="Cell_adhesion_signaling"/>
</dbReference>
<keyword evidence="7" id="KW-1133">Transmembrane helix</keyword>
<dbReference type="InterPro" id="IPR013162">
    <property type="entry name" value="CD80_C2-set"/>
</dbReference>
<dbReference type="InterPro" id="IPR007110">
    <property type="entry name" value="Ig-like_dom"/>
</dbReference>
<keyword evidence="10" id="KW-1185">Reference proteome</keyword>
<keyword evidence="2 7" id="KW-0472">Membrane</keyword>
<evidence type="ECO:0000259" key="8">
    <source>
        <dbReference type="PROSITE" id="PS50835"/>
    </source>
</evidence>
<dbReference type="GO" id="GO:0098609">
    <property type="term" value="P:cell-cell adhesion"/>
    <property type="evidence" value="ECO:0007669"/>
    <property type="project" value="TreeGrafter"/>
</dbReference>
<organism evidence="9 10">
    <name type="scientific">Dreissena polymorpha</name>
    <name type="common">Zebra mussel</name>
    <name type="synonym">Mytilus polymorpha</name>
    <dbReference type="NCBI Taxonomy" id="45954"/>
    <lineage>
        <taxon>Eukaryota</taxon>
        <taxon>Metazoa</taxon>
        <taxon>Spiralia</taxon>
        <taxon>Lophotrochozoa</taxon>
        <taxon>Mollusca</taxon>
        <taxon>Bivalvia</taxon>
        <taxon>Autobranchia</taxon>
        <taxon>Heteroconchia</taxon>
        <taxon>Euheterodonta</taxon>
        <taxon>Imparidentia</taxon>
        <taxon>Neoheterodontei</taxon>
        <taxon>Myida</taxon>
        <taxon>Dreissenoidea</taxon>
        <taxon>Dreissenidae</taxon>
        <taxon>Dreissena</taxon>
    </lineage>
</organism>
<protein>
    <recommendedName>
        <fullName evidence="8">Ig-like domain-containing protein</fullName>
    </recommendedName>
</protein>
<reference evidence="9" key="1">
    <citation type="journal article" date="2019" name="bioRxiv">
        <title>The Genome of the Zebra Mussel, Dreissena polymorpha: A Resource for Invasive Species Research.</title>
        <authorList>
            <person name="McCartney M.A."/>
            <person name="Auch B."/>
            <person name="Kono T."/>
            <person name="Mallez S."/>
            <person name="Zhang Y."/>
            <person name="Obille A."/>
            <person name="Becker A."/>
            <person name="Abrahante J.E."/>
            <person name="Garbe J."/>
            <person name="Badalamenti J.P."/>
            <person name="Herman A."/>
            <person name="Mangelson H."/>
            <person name="Liachko I."/>
            <person name="Sullivan S."/>
            <person name="Sone E.D."/>
            <person name="Koren S."/>
            <person name="Silverstein K.A.T."/>
            <person name="Beckman K.B."/>
            <person name="Gohl D.M."/>
        </authorList>
    </citation>
    <scope>NUCLEOTIDE SEQUENCE</scope>
    <source>
        <strain evidence="9">Duluth1</strain>
        <tissue evidence="9">Whole animal</tissue>
    </source>
</reference>
<dbReference type="InterPro" id="IPR036179">
    <property type="entry name" value="Ig-like_dom_sf"/>
</dbReference>
<keyword evidence="5" id="KW-0393">Immunoglobulin domain</keyword>
<dbReference type="Pfam" id="PF08205">
    <property type="entry name" value="C2-set_2"/>
    <property type="match status" value="1"/>
</dbReference>
<dbReference type="Gene3D" id="2.60.40.10">
    <property type="entry name" value="Immunoglobulins"/>
    <property type="match status" value="3"/>
</dbReference>
<dbReference type="SMART" id="SM00409">
    <property type="entry name" value="IG"/>
    <property type="match status" value="2"/>
</dbReference>
<dbReference type="SMART" id="SM00408">
    <property type="entry name" value="IGc2"/>
    <property type="match status" value="1"/>
</dbReference>
<evidence type="ECO:0000256" key="4">
    <source>
        <dbReference type="ARBA" id="ARBA00023180"/>
    </source>
</evidence>
<comment type="caution">
    <text evidence="9">The sequence shown here is derived from an EMBL/GenBank/DDBJ whole genome shotgun (WGS) entry which is preliminary data.</text>
</comment>
<dbReference type="PANTHER" id="PTHR11640:SF158">
    <property type="entry name" value="V-SET AND IMMUNOGLOBULIN DOMAIN-CONTAINING PROTEIN 10-LIKE 2"/>
    <property type="match status" value="1"/>
</dbReference>
<evidence type="ECO:0000256" key="3">
    <source>
        <dbReference type="ARBA" id="ARBA00023157"/>
    </source>
</evidence>
<reference evidence="9" key="2">
    <citation type="submission" date="2020-11" db="EMBL/GenBank/DDBJ databases">
        <authorList>
            <person name="McCartney M.A."/>
            <person name="Auch B."/>
            <person name="Kono T."/>
            <person name="Mallez S."/>
            <person name="Becker A."/>
            <person name="Gohl D.M."/>
            <person name="Silverstein K.A.T."/>
            <person name="Koren S."/>
            <person name="Bechman K.B."/>
            <person name="Herman A."/>
            <person name="Abrahante J.E."/>
            <person name="Garbe J."/>
        </authorList>
    </citation>
    <scope>NUCLEOTIDE SEQUENCE</scope>
    <source>
        <strain evidence="9">Duluth1</strain>
        <tissue evidence="9">Whole animal</tissue>
    </source>
</reference>
<evidence type="ECO:0000256" key="5">
    <source>
        <dbReference type="ARBA" id="ARBA00023319"/>
    </source>
</evidence>
<feature type="region of interest" description="Disordered" evidence="6">
    <location>
        <begin position="553"/>
        <end position="574"/>
    </location>
</feature>
<feature type="domain" description="Ig-like" evidence="8">
    <location>
        <begin position="314"/>
        <end position="400"/>
    </location>
</feature>
<evidence type="ECO:0000256" key="1">
    <source>
        <dbReference type="ARBA" id="ARBA00004479"/>
    </source>
</evidence>
<dbReference type="PROSITE" id="PS50835">
    <property type="entry name" value="IG_LIKE"/>
    <property type="match status" value="2"/>
</dbReference>
<dbReference type="GO" id="GO:0050839">
    <property type="term" value="F:cell adhesion molecule binding"/>
    <property type="evidence" value="ECO:0007669"/>
    <property type="project" value="TreeGrafter"/>
</dbReference>
<proteinExistence type="predicted"/>
<evidence type="ECO:0000256" key="7">
    <source>
        <dbReference type="SAM" id="Phobius"/>
    </source>
</evidence>
<dbReference type="Pfam" id="PF13927">
    <property type="entry name" value="Ig_3"/>
    <property type="match status" value="1"/>
</dbReference>
<name>A0A9D4QPP3_DREPO</name>
<dbReference type="Proteomes" id="UP000828390">
    <property type="component" value="Unassembled WGS sequence"/>
</dbReference>
<evidence type="ECO:0000313" key="10">
    <source>
        <dbReference type="Proteomes" id="UP000828390"/>
    </source>
</evidence>
<dbReference type="AlphaFoldDB" id="A0A9D4QPP3"/>
<sequence>MRQRKKLEHNSNTYGESHVVPAIAYVGEDVDVYYKPLKVYSIETIKWWLLDEHQRYTAIANGSRYEIITRNHTVNLIIRNVSLSDAGKYMLCVKDWCTPRPSHLKVKELPTLKFKERTNRHVIGCHDCLLRWVGRRMNISCIVEGVIQPHDVHISIDKGEHAETTPLNLSQQGYRIQTIYAFDTREVDDMQNVTCTVSSRRFSKKLSIKATLRTLKLPDVSGLTLTSNAIENETITCRSPTSQTYSDIVQTFIWYNKTRHTVPSPDDTKSTRTLQISRYDDGRPIKCCLIYQTFEEPSTGQMCTNSTLDIRYTPSSAHIKRRLGEKDEDGNTYLELECITGKSNPVSTISWTSNTSVQSTSTEQINSDHDRSGWTASKVLTANITRIHHGQKIGCSLTNSEFPNWHIITEYIINITYRPQITISGVDPGHVLEIKVGDAVNITCDVDSNPAASVHWSRNTSRVSEDHRLTINGSVQPGYYNYTCFASNGVGRAERTIRMIVKAADALPDKARASSPPADLVTPVSVAASGTAVLVVVLTVMVVCITRRQIKRKRQGTTEERALQPSHGHVQQLSNTETSFPPVAECSDYASVTSSHLQTSASSNSRPQIEIVNQSPERFTAHVVNSDDQEYSTVVPRKQRTAASQQELAFQMENPTLIYAELDLSPGTATVHRTTEEAVTTYVSIDFAATARNVDTANDSN</sequence>
<feature type="domain" description="Ig-like" evidence="8">
    <location>
        <begin position="419"/>
        <end position="498"/>
    </location>
</feature>
<accession>A0A9D4QPP3</accession>
<evidence type="ECO:0000256" key="6">
    <source>
        <dbReference type="SAM" id="MobiDB-lite"/>
    </source>
</evidence>
<evidence type="ECO:0000256" key="2">
    <source>
        <dbReference type="ARBA" id="ARBA00023136"/>
    </source>
</evidence>
<evidence type="ECO:0000313" key="9">
    <source>
        <dbReference type="EMBL" id="KAH3837825.1"/>
    </source>
</evidence>
<dbReference type="PANTHER" id="PTHR11640">
    <property type="entry name" value="NEPHRIN"/>
    <property type="match status" value="1"/>
</dbReference>
<comment type="subcellular location">
    <subcellularLocation>
        <location evidence="1">Membrane</location>
        <topology evidence="1">Single-pass type I membrane protein</topology>
    </subcellularLocation>
</comment>
<dbReference type="InterPro" id="IPR013783">
    <property type="entry name" value="Ig-like_fold"/>
</dbReference>
<keyword evidence="3" id="KW-1015">Disulfide bond</keyword>
<dbReference type="InterPro" id="IPR003598">
    <property type="entry name" value="Ig_sub2"/>
</dbReference>
<keyword evidence="4" id="KW-0325">Glycoprotein</keyword>